<evidence type="ECO:0000313" key="2">
    <source>
        <dbReference type="Proteomes" id="UP001595640"/>
    </source>
</evidence>
<dbReference type="Gene3D" id="3.30.300.20">
    <property type="match status" value="1"/>
</dbReference>
<dbReference type="InterPro" id="IPR015946">
    <property type="entry name" value="KH_dom-like_a/b"/>
</dbReference>
<proteinExistence type="predicted"/>
<evidence type="ECO:0000313" key="1">
    <source>
        <dbReference type="EMBL" id="MFC3294040.1"/>
    </source>
</evidence>
<organism evidence="1 2">
    <name type="scientific">Modicisalibacter luteus</name>
    <dbReference type="NCBI Taxonomy" id="453962"/>
    <lineage>
        <taxon>Bacteria</taxon>
        <taxon>Pseudomonadati</taxon>
        <taxon>Pseudomonadota</taxon>
        <taxon>Gammaproteobacteria</taxon>
        <taxon>Oceanospirillales</taxon>
        <taxon>Halomonadaceae</taxon>
        <taxon>Modicisalibacter</taxon>
    </lineage>
</organism>
<gene>
    <name evidence="1" type="ORF">ACFOEI_18505</name>
</gene>
<sequence length="80" mass="9138">MTAIIYARRKELPLQGVTAHVLRDDSKERQGIYRLDVTLTFHGIEDEASAKRLHEITDRCPIHRLMTASQVEITSHVDLA</sequence>
<dbReference type="EMBL" id="JBHRUH010000039">
    <property type="protein sequence ID" value="MFC3294040.1"/>
    <property type="molecule type" value="Genomic_DNA"/>
</dbReference>
<protein>
    <submittedName>
        <fullName evidence="1">OsmC family protein</fullName>
    </submittedName>
</protein>
<reference evidence="2" key="1">
    <citation type="journal article" date="2019" name="Int. J. Syst. Evol. Microbiol.">
        <title>The Global Catalogue of Microorganisms (GCM) 10K type strain sequencing project: providing services to taxonomists for standard genome sequencing and annotation.</title>
        <authorList>
            <consortium name="The Broad Institute Genomics Platform"/>
            <consortium name="The Broad Institute Genome Sequencing Center for Infectious Disease"/>
            <person name="Wu L."/>
            <person name="Ma J."/>
        </authorList>
    </citation>
    <scope>NUCLEOTIDE SEQUENCE [LARGE SCALE GENOMIC DNA]</scope>
    <source>
        <strain evidence="2">KCTC 12847</strain>
    </source>
</reference>
<keyword evidence="2" id="KW-1185">Reference proteome</keyword>
<name>A0ABV7M6D2_9GAMM</name>
<dbReference type="InterPro" id="IPR036102">
    <property type="entry name" value="OsmC/Ohrsf"/>
</dbReference>
<dbReference type="InterPro" id="IPR003718">
    <property type="entry name" value="OsmC/Ohr_fam"/>
</dbReference>
<comment type="caution">
    <text evidence="1">The sequence shown here is derived from an EMBL/GenBank/DDBJ whole genome shotgun (WGS) entry which is preliminary data.</text>
</comment>
<dbReference type="Pfam" id="PF02566">
    <property type="entry name" value="OsmC"/>
    <property type="match status" value="1"/>
</dbReference>
<dbReference type="RefSeq" id="WP_019020187.1">
    <property type="nucleotide sequence ID" value="NZ_BMXD01000015.1"/>
</dbReference>
<dbReference type="Proteomes" id="UP001595640">
    <property type="component" value="Unassembled WGS sequence"/>
</dbReference>
<accession>A0ABV7M6D2</accession>
<dbReference type="SUPFAM" id="SSF82784">
    <property type="entry name" value="OsmC-like"/>
    <property type="match status" value="1"/>
</dbReference>